<organism evidence="1">
    <name type="scientific">Schistosoma curassoni</name>
    <dbReference type="NCBI Taxonomy" id="6186"/>
    <lineage>
        <taxon>Eukaryota</taxon>
        <taxon>Metazoa</taxon>
        <taxon>Spiralia</taxon>
        <taxon>Lophotrochozoa</taxon>
        <taxon>Platyhelminthes</taxon>
        <taxon>Trematoda</taxon>
        <taxon>Digenea</taxon>
        <taxon>Strigeidida</taxon>
        <taxon>Schistosomatoidea</taxon>
        <taxon>Schistosomatidae</taxon>
        <taxon>Schistosoma</taxon>
    </lineage>
</organism>
<accession>A0A183L314</accession>
<protein>
    <submittedName>
        <fullName evidence="1">Uncharacterized protein</fullName>
    </submittedName>
</protein>
<sequence length="36" mass="4361">MIILYIDTNKLDIRGIIFTGKYIQILFVYFHSINHF</sequence>
<reference evidence="1" key="1">
    <citation type="submission" date="2016-06" db="UniProtKB">
        <authorList>
            <consortium name="WormBaseParasite"/>
        </authorList>
    </citation>
    <scope>IDENTIFICATION</scope>
</reference>
<evidence type="ECO:0000313" key="1">
    <source>
        <dbReference type="WBParaSite" id="SCUD_0002172301-mRNA-1"/>
    </source>
</evidence>
<name>A0A183L314_9TREM</name>
<dbReference type="AlphaFoldDB" id="A0A183L314"/>
<proteinExistence type="predicted"/>
<dbReference type="WBParaSite" id="SCUD_0002172301-mRNA-1">
    <property type="protein sequence ID" value="SCUD_0002172301-mRNA-1"/>
    <property type="gene ID" value="SCUD_0002172301"/>
</dbReference>